<dbReference type="PANTHER" id="PTHR10381:SF11">
    <property type="entry name" value="ATP-DEPENDENT CLP PROTEASE PROTEOLYTIC SUBUNIT, MITOCHONDRIAL"/>
    <property type="match status" value="1"/>
</dbReference>
<dbReference type="PANTHER" id="PTHR10381">
    <property type="entry name" value="ATP-DEPENDENT CLP PROTEASE PROTEOLYTIC SUBUNIT"/>
    <property type="match status" value="1"/>
</dbReference>
<dbReference type="Pfam" id="PF00574">
    <property type="entry name" value="CLP_protease"/>
    <property type="match status" value="1"/>
</dbReference>
<feature type="non-terminal residue" evidence="1">
    <location>
        <position position="1"/>
    </location>
</feature>
<proteinExistence type="predicted"/>
<dbReference type="GO" id="GO:0009368">
    <property type="term" value="C:endopeptidase Clp complex"/>
    <property type="evidence" value="ECO:0007669"/>
    <property type="project" value="TreeGrafter"/>
</dbReference>
<organism evidence="1">
    <name type="scientific">uncultured Sulfurovum sp</name>
    <dbReference type="NCBI Taxonomy" id="269237"/>
    <lineage>
        <taxon>Bacteria</taxon>
        <taxon>Pseudomonadati</taxon>
        <taxon>Campylobacterota</taxon>
        <taxon>Epsilonproteobacteria</taxon>
        <taxon>Campylobacterales</taxon>
        <taxon>Sulfurovaceae</taxon>
        <taxon>Sulfurovum</taxon>
        <taxon>environmental samples</taxon>
    </lineage>
</organism>
<protein>
    <submittedName>
        <fullName evidence="1">ATP-dependent Clp protease proteolytic subunit</fullName>
    </submittedName>
</protein>
<keyword evidence="1" id="KW-0378">Hydrolase</keyword>
<dbReference type="EMBL" id="CACVAR010000020">
    <property type="protein sequence ID" value="CAA6798894.1"/>
    <property type="molecule type" value="Genomic_DNA"/>
</dbReference>
<dbReference type="InterPro" id="IPR023562">
    <property type="entry name" value="ClpP/TepA"/>
</dbReference>
<dbReference type="AlphaFoldDB" id="A0A6S6S3K9"/>
<accession>A0A6S6S3K9</accession>
<dbReference type="GO" id="GO:0051117">
    <property type="term" value="F:ATPase binding"/>
    <property type="evidence" value="ECO:0007669"/>
    <property type="project" value="TreeGrafter"/>
</dbReference>
<gene>
    <name evidence="1" type="ORF">HELGO_WM28595</name>
</gene>
<dbReference type="SUPFAM" id="SSF52096">
    <property type="entry name" value="ClpP/crotonase"/>
    <property type="match status" value="1"/>
</dbReference>
<dbReference type="Gene3D" id="3.90.226.10">
    <property type="entry name" value="2-enoyl-CoA Hydratase, Chain A, domain 1"/>
    <property type="match status" value="1"/>
</dbReference>
<reference evidence="1" key="1">
    <citation type="submission" date="2020-01" db="EMBL/GenBank/DDBJ databases">
        <authorList>
            <person name="Meier V. D."/>
            <person name="Meier V D."/>
        </authorList>
    </citation>
    <scope>NUCLEOTIDE SEQUENCE</scope>
    <source>
        <strain evidence="1">HLG_WM_MAG_03</strain>
    </source>
</reference>
<dbReference type="InterPro" id="IPR029045">
    <property type="entry name" value="ClpP/crotonase-like_dom_sf"/>
</dbReference>
<evidence type="ECO:0000313" key="1">
    <source>
        <dbReference type="EMBL" id="CAA6798894.1"/>
    </source>
</evidence>
<dbReference type="GO" id="GO:0004176">
    <property type="term" value="F:ATP-dependent peptidase activity"/>
    <property type="evidence" value="ECO:0007669"/>
    <property type="project" value="TreeGrafter"/>
</dbReference>
<dbReference type="GO" id="GO:0006515">
    <property type="term" value="P:protein quality control for misfolded or incompletely synthesized proteins"/>
    <property type="evidence" value="ECO:0007669"/>
    <property type="project" value="TreeGrafter"/>
</dbReference>
<keyword evidence="1" id="KW-0645">Protease</keyword>
<name>A0A6S6S3K9_9BACT</name>
<dbReference type="GO" id="GO:0004252">
    <property type="term" value="F:serine-type endopeptidase activity"/>
    <property type="evidence" value="ECO:0007669"/>
    <property type="project" value="TreeGrafter"/>
</dbReference>
<sequence length="246" mass="27817">YLDNPLTEDNKLIISDRRISINGSISTKMANEITTKIDYFNNKDKSKPIFIVIDKSPGGSAMAGYLILKAMKGSTAPIYVVLREYAASMAAIILTLADKSFAYAHSTILHHQPLSWNVGNLTEQREKLKRLEAWWTEFGGATAKKMGITLEEFQKEMYKNNSKGDWEELAVNAQKLKWVNHIVDTISDTSVLEEPQKVEPKEPSILSLLNFEETINAKGEVVVYLPRLSPADSYLIHNPDGYYQFR</sequence>